<proteinExistence type="predicted"/>
<reference evidence="1 2" key="1">
    <citation type="submission" date="2022-01" db="EMBL/GenBank/DDBJ databases">
        <authorList>
            <person name="Xiong W."/>
            <person name="Schranz E."/>
        </authorList>
    </citation>
    <scope>NUCLEOTIDE SEQUENCE [LARGE SCALE GENOMIC DNA]</scope>
</reference>
<keyword evidence="2" id="KW-1185">Reference proteome</keyword>
<dbReference type="Proteomes" id="UP001157418">
    <property type="component" value="Unassembled WGS sequence"/>
</dbReference>
<gene>
    <name evidence="1" type="ORF">LVIROSA_LOCUS35396</name>
</gene>
<organism evidence="1 2">
    <name type="scientific">Lactuca virosa</name>
    <dbReference type="NCBI Taxonomy" id="75947"/>
    <lineage>
        <taxon>Eukaryota</taxon>
        <taxon>Viridiplantae</taxon>
        <taxon>Streptophyta</taxon>
        <taxon>Embryophyta</taxon>
        <taxon>Tracheophyta</taxon>
        <taxon>Spermatophyta</taxon>
        <taxon>Magnoliopsida</taxon>
        <taxon>eudicotyledons</taxon>
        <taxon>Gunneridae</taxon>
        <taxon>Pentapetalae</taxon>
        <taxon>asterids</taxon>
        <taxon>campanulids</taxon>
        <taxon>Asterales</taxon>
        <taxon>Asteraceae</taxon>
        <taxon>Cichorioideae</taxon>
        <taxon>Cichorieae</taxon>
        <taxon>Lactucinae</taxon>
        <taxon>Lactuca</taxon>
    </lineage>
</organism>
<name>A0AAU9PIV0_9ASTR</name>
<comment type="caution">
    <text evidence="1">The sequence shown here is derived from an EMBL/GenBank/DDBJ whole genome shotgun (WGS) entry which is preliminary data.</text>
</comment>
<evidence type="ECO:0000313" key="1">
    <source>
        <dbReference type="EMBL" id="CAH1449943.1"/>
    </source>
</evidence>
<evidence type="ECO:0000313" key="2">
    <source>
        <dbReference type="Proteomes" id="UP001157418"/>
    </source>
</evidence>
<protein>
    <submittedName>
        <fullName evidence="1">Uncharacterized protein</fullName>
    </submittedName>
</protein>
<dbReference type="AlphaFoldDB" id="A0AAU9PIV0"/>
<sequence>MIRLPEPGWRWRTTGLTTIQSSLALISYCMDVDHTWIREWRDASWYVVFKLGTDQLPIEGDLQLKPQPTINDGDLLLKTFEEGVQVYNPKTRVRSRVVNFNVASVVINFFECVKTLHLLDKSTI</sequence>
<accession>A0AAU9PIV0</accession>
<dbReference type="EMBL" id="CAKMRJ010005634">
    <property type="protein sequence ID" value="CAH1449943.1"/>
    <property type="molecule type" value="Genomic_DNA"/>
</dbReference>